<dbReference type="EMBL" id="AQQV01000006">
    <property type="protein sequence ID" value="ORE85074.1"/>
    <property type="molecule type" value="Genomic_DNA"/>
</dbReference>
<evidence type="ECO:0000313" key="1">
    <source>
        <dbReference type="EMBL" id="ORE85074.1"/>
    </source>
</evidence>
<evidence type="ECO:0000313" key="2">
    <source>
        <dbReference type="Proteomes" id="UP000192342"/>
    </source>
</evidence>
<gene>
    <name evidence="1" type="ORF">ATO7_16365</name>
</gene>
<accession>A0A1Y1SAR0</accession>
<comment type="caution">
    <text evidence="1">The sequence shown here is derived from an EMBL/GenBank/DDBJ whole genome shotgun (WGS) entry which is preliminary data.</text>
</comment>
<proteinExistence type="predicted"/>
<dbReference type="RefSeq" id="WP_083563520.1">
    <property type="nucleotide sequence ID" value="NZ_AQQV01000006.1"/>
</dbReference>
<dbReference type="AlphaFoldDB" id="A0A1Y1SAR0"/>
<keyword evidence="2" id="KW-1185">Reference proteome</keyword>
<dbReference type="Proteomes" id="UP000192342">
    <property type="component" value="Unassembled WGS sequence"/>
</dbReference>
<sequence>MNMDHARKMLRQALDNGLQLHGISANGKPAISFDYNHPGAEMSRRRFLATEGLVRELLRAAMIDECLTRGLPAALPLATEHLLITEAELAQSYVH</sequence>
<reference evidence="1 2" key="1">
    <citation type="submission" date="2013-04" db="EMBL/GenBank/DDBJ databases">
        <title>Oceanococcus atlanticus 22II-S10r2 Genome Sequencing.</title>
        <authorList>
            <person name="Lai Q."/>
            <person name="Li G."/>
            <person name="Shao Z."/>
        </authorList>
    </citation>
    <scope>NUCLEOTIDE SEQUENCE [LARGE SCALE GENOMIC DNA]</scope>
    <source>
        <strain evidence="1 2">22II-S10r2</strain>
    </source>
</reference>
<protein>
    <submittedName>
        <fullName evidence="1">Uncharacterized protein</fullName>
    </submittedName>
</protein>
<name>A0A1Y1SAR0_9GAMM</name>
<dbReference type="STRING" id="1317117.ATO7_16365"/>
<organism evidence="1 2">
    <name type="scientific">Oceanococcus atlanticus</name>
    <dbReference type="NCBI Taxonomy" id="1317117"/>
    <lineage>
        <taxon>Bacteria</taxon>
        <taxon>Pseudomonadati</taxon>
        <taxon>Pseudomonadota</taxon>
        <taxon>Gammaproteobacteria</taxon>
        <taxon>Chromatiales</taxon>
        <taxon>Oceanococcaceae</taxon>
        <taxon>Oceanococcus</taxon>
    </lineage>
</organism>